<organism evidence="1 2">
    <name type="scientific">Heliocybe sulcata</name>
    <dbReference type="NCBI Taxonomy" id="5364"/>
    <lineage>
        <taxon>Eukaryota</taxon>
        <taxon>Fungi</taxon>
        <taxon>Dikarya</taxon>
        <taxon>Basidiomycota</taxon>
        <taxon>Agaricomycotina</taxon>
        <taxon>Agaricomycetes</taxon>
        <taxon>Gloeophyllales</taxon>
        <taxon>Gloeophyllaceae</taxon>
        <taxon>Heliocybe</taxon>
    </lineage>
</organism>
<dbReference type="Pfam" id="PF17784">
    <property type="entry name" value="Sulfotransfer_4"/>
    <property type="match status" value="1"/>
</dbReference>
<name>A0A5C3N920_9AGAM</name>
<keyword evidence="2" id="KW-1185">Reference proteome</keyword>
<evidence type="ECO:0008006" key="3">
    <source>
        <dbReference type="Google" id="ProtNLM"/>
    </source>
</evidence>
<dbReference type="OrthoDB" id="3348095at2759"/>
<sequence>MLGFGPFYHMFKIVENERAEEFDVWKRFGEGQGTVDDLDRLFKDCKSVLDYPAAMYAEQVYKAYPDAKFILTVRDYERWEPSFKSTIGAMNPILAAANQSKLTPTIRGMSSWWMSYGPLGSRTGETDLRQFFDKHNELVKKLIPPEQLLVYKVGEGWSRLVEFLGVSEPSEPFPHINDTNDFMKVREELERATKE</sequence>
<dbReference type="Gene3D" id="3.40.50.300">
    <property type="entry name" value="P-loop containing nucleotide triphosphate hydrolases"/>
    <property type="match status" value="1"/>
</dbReference>
<gene>
    <name evidence="1" type="ORF">OE88DRAFT_1656166</name>
</gene>
<dbReference type="STRING" id="5364.A0A5C3N920"/>
<dbReference type="InterPro" id="IPR027417">
    <property type="entry name" value="P-loop_NTPase"/>
</dbReference>
<dbReference type="Proteomes" id="UP000305948">
    <property type="component" value="Unassembled WGS sequence"/>
</dbReference>
<protein>
    <recommendedName>
        <fullName evidence="3">NAD dependent epimerase/dehydratase</fullName>
    </recommendedName>
</protein>
<dbReference type="SUPFAM" id="SSF52540">
    <property type="entry name" value="P-loop containing nucleoside triphosphate hydrolases"/>
    <property type="match status" value="1"/>
</dbReference>
<dbReference type="PANTHER" id="PTHR36978:SF4">
    <property type="entry name" value="P-LOOP CONTAINING NUCLEOSIDE TRIPHOSPHATE HYDROLASE PROTEIN"/>
    <property type="match status" value="1"/>
</dbReference>
<dbReference type="EMBL" id="ML213507">
    <property type="protein sequence ID" value="TFK53820.1"/>
    <property type="molecule type" value="Genomic_DNA"/>
</dbReference>
<proteinExistence type="predicted"/>
<dbReference type="PANTHER" id="PTHR36978">
    <property type="entry name" value="P-LOOP CONTAINING NUCLEOTIDE TRIPHOSPHATE HYDROLASE"/>
    <property type="match status" value="1"/>
</dbReference>
<evidence type="ECO:0000313" key="2">
    <source>
        <dbReference type="Proteomes" id="UP000305948"/>
    </source>
</evidence>
<evidence type="ECO:0000313" key="1">
    <source>
        <dbReference type="EMBL" id="TFK53820.1"/>
    </source>
</evidence>
<reference evidence="1 2" key="1">
    <citation type="journal article" date="2019" name="Nat. Ecol. Evol.">
        <title>Megaphylogeny resolves global patterns of mushroom evolution.</title>
        <authorList>
            <person name="Varga T."/>
            <person name="Krizsan K."/>
            <person name="Foldi C."/>
            <person name="Dima B."/>
            <person name="Sanchez-Garcia M."/>
            <person name="Sanchez-Ramirez S."/>
            <person name="Szollosi G.J."/>
            <person name="Szarkandi J.G."/>
            <person name="Papp V."/>
            <person name="Albert L."/>
            <person name="Andreopoulos W."/>
            <person name="Angelini C."/>
            <person name="Antonin V."/>
            <person name="Barry K.W."/>
            <person name="Bougher N.L."/>
            <person name="Buchanan P."/>
            <person name="Buyck B."/>
            <person name="Bense V."/>
            <person name="Catcheside P."/>
            <person name="Chovatia M."/>
            <person name="Cooper J."/>
            <person name="Damon W."/>
            <person name="Desjardin D."/>
            <person name="Finy P."/>
            <person name="Geml J."/>
            <person name="Haridas S."/>
            <person name="Hughes K."/>
            <person name="Justo A."/>
            <person name="Karasinski D."/>
            <person name="Kautmanova I."/>
            <person name="Kiss B."/>
            <person name="Kocsube S."/>
            <person name="Kotiranta H."/>
            <person name="LaButti K.M."/>
            <person name="Lechner B.E."/>
            <person name="Liimatainen K."/>
            <person name="Lipzen A."/>
            <person name="Lukacs Z."/>
            <person name="Mihaltcheva S."/>
            <person name="Morgado L.N."/>
            <person name="Niskanen T."/>
            <person name="Noordeloos M.E."/>
            <person name="Ohm R.A."/>
            <person name="Ortiz-Santana B."/>
            <person name="Ovrebo C."/>
            <person name="Racz N."/>
            <person name="Riley R."/>
            <person name="Savchenko A."/>
            <person name="Shiryaev A."/>
            <person name="Soop K."/>
            <person name="Spirin V."/>
            <person name="Szebenyi C."/>
            <person name="Tomsovsky M."/>
            <person name="Tulloss R.E."/>
            <person name="Uehling J."/>
            <person name="Grigoriev I.V."/>
            <person name="Vagvolgyi C."/>
            <person name="Papp T."/>
            <person name="Martin F.M."/>
            <person name="Miettinen O."/>
            <person name="Hibbett D.S."/>
            <person name="Nagy L.G."/>
        </authorList>
    </citation>
    <scope>NUCLEOTIDE SEQUENCE [LARGE SCALE GENOMIC DNA]</scope>
    <source>
        <strain evidence="1 2">OMC1185</strain>
    </source>
</reference>
<dbReference type="AlphaFoldDB" id="A0A5C3N920"/>
<dbReference type="InterPro" id="IPR040632">
    <property type="entry name" value="Sulfotransfer_4"/>
</dbReference>
<accession>A0A5C3N920</accession>